<dbReference type="AlphaFoldDB" id="A0AAE3QRM7"/>
<dbReference type="EMBL" id="JASJOS010000014">
    <property type="protein sequence ID" value="MDJ1484207.1"/>
    <property type="molecule type" value="Genomic_DNA"/>
</dbReference>
<sequence length="581" mass="62141">MYIPILSAVFSVSMSVTRRQTEQKGQQVNQKRSYFHFFYLLLVGSLLLSVNSQAASYTWNGSVSTDWNTAANWTPAAVPASTDDVTINTVSVNRYPVLVANTILNSFTLNSGSIDLAGFILTCNGTTTLKGGTFGSSLTKGEIKALGGTTSFGSATTSVTINTLVTVIGPVVSGMQNTTFNEMVNFTKNGGYLESANGNNVFKETVTITMTDGLRWSLAQNYPDTFYKDLTITVNKPNGNYGVVIGKSVYKGNITTNIITAAVYLYGTQEATGKLIMGQVGVQPYLYLTNFISQATDPLAIQMPGLPTAGNGGVIALENCVFYGDVRFWGYQLYYKGCTFFRRAILQKSTWVNGTPNPARVADWSSAWAPPGSVPTPIPNPANTGSDGVILNTLYGPVIINGGATWIGGWFGANQRSIFYDEVTIINPTNGTFGISYSNTADVFLKKLTLAGSLFTFGNSGAITTFGEGVVLQDGGVYNGLNLQKVVFKGTTARQLTFGSNTQLHLGTGFVCESELTVTAPHLYLDGAKFLKPVTLIKTAAGDNISIGGNVFTDKALIRNRASSGTIQMATQTQDLTQKSQ</sequence>
<name>A0AAE3QRM7_9BACT</name>
<evidence type="ECO:0000313" key="1">
    <source>
        <dbReference type="EMBL" id="MDJ1484207.1"/>
    </source>
</evidence>
<evidence type="ECO:0008006" key="3">
    <source>
        <dbReference type="Google" id="ProtNLM"/>
    </source>
</evidence>
<comment type="caution">
    <text evidence="1">The sequence shown here is derived from an EMBL/GenBank/DDBJ whole genome shotgun (WGS) entry which is preliminary data.</text>
</comment>
<evidence type="ECO:0000313" key="2">
    <source>
        <dbReference type="Proteomes" id="UP001241110"/>
    </source>
</evidence>
<dbReference type="RefSeq" id="WP_313985210.1">
    <property type="nucleotide sequence ID" value="NZ_JASJOS010000014.1"/>
</dbReference>
<accession>A0AAE3QRM7</accession>
<organism evidence="1 2">
    <name type="scientific">Xanthocytophaga flava</name>
    <dbReference type="NCBI Taxonomy" id="3048013"/>
    <lineage>
        <taxon>Bacteria</taxon>
        <taxon>Pseudomonadati</taxon>
        <taxon>Bacteroidota</taxon>
        <taxon>Cytophagia</taxon>
        <taxon>Cytophagales</taxon>
        <taxon>Rhodocytophagaceae</taxon>
        <taxon>Xanthocytophaga</taxon>
    </lineage>
</organism>
<dbReference type="Proteomes" id="UP001241110">
    <property type="component" value="Unassembled WGS sequence"/>
</dbReference>
<gene>
    <name evidence="1" type="ORF">QNI16_27155</name>
</gene>
<proteinExistence type="predicted"/>
<protein>
    <recommendedName>
        <fullName evidence="3">G8 domain-containing protein</fullName>
    </recommendedName>
</protein>
<reference evidence="1" key="1">
    <citation type="submission" date="2023-05" db="EMBL/GenBank/DDBJ databases">
        <authorList>
            <person name="Zhang X."/>
        </authorList>
    </citation>
    <scope>NUCLEOTIDE SEQUENCE</scope>
    <source>
        <strain evidence="1">YF14B1</strain>
    </source>
</reference>